<evidence type="ECO:0000256" key="6">
    <source>
        <dbReference type="ARBA" id="ARBA00023136"/>
    </source>
</evidence>
<organism evidence="9 10">
    <name type="scientific">Arenimonas donghaensis DSM 18148 = HO3-R19</name>
    <dbReference type="NCBI Taxonomy" id="1121014"/>
    <lineage>
        <taxon>Bacteria</taxon>
        <taxon>Pseudomonadati</taxon>
        <taxon>Pseudomonadota</taxon>
        <taxon>Gammaproteobacteria</taxon>
        <taxon>Lysobacterales</taxon>
        <taxon>Lysobacteraceae</taxon>
        <taxon>Arenimonas</taxon>
    </lineage>
</organism>
<evidence type="ECO:0000313" key="10">
    <source>
        <dbReference type="Proteomes" id="UP000029085"/>
    </source>
</evidence>
<dbReference type="PANTHER" id="PTHR30026">
    <property type="entry name" value="OUTER MEMBRANE PROTEIN TOLC"/>
    <property type="match status" value="1"/>
</dbReference>
<keyword evidence="6" id="KW-0472">Membrane</keyword>
<evidence type="ECO:0000256" key="7">
    <source>
        <dbReference type="ARBA" id="ARBA00023237"/>
    </source>
</evidence>
<feature type="chain" id="PRO_5001826488" description="Protein CyaE" evidence="8">
    <location>
        <begin position="24"/>
        <end position="451"/>
    </location>
</feature>
<evidence type="ECO:0000256" key="5">
    <source>
        <dbReference type="ARBA" id="ARBA00022692"/>
    </source>
</evidence>
<evidence type="ECO:0000256" key="3">
    <source>
        <dbReference type="ARBA" id="ARBA00022448"/>
    </source>
</evidence>
<dbReference type="Gene3D" id="1.20.1600.10">
    <property type="entry name" value="Outer membrane efflux proteins (OEP)"/>
    <property type="match status" value="1"/>
</dbReference>
<comment type="similarity">
    <text evidence="2">Belongs to the outer membrane factor (OMF) (TC 1.B.17) family.</text>
</comment>
<dbReference type="GO" id="GO:0009279">
    <property type="term" value="C:cell outer membrane"/>
    <property type="evidence" value="ECO:0007669"/>
    <property type="project" value="UniProtKB-SubCell"/>
</dbReference>
<feature type="signal peptide" evidence="8">
    <location>
        <begin position="1"/>
        <end position="23"/>
    </location>
</feature>
<dbReference type="GO" id="GO:0015562">
    <property type="term" value="F:efflux transmembrane transporter activity"/>
    <property type="evidence" value="ECO:0007669"/>
    <property type="project" value="InterPro"/>
</dbReference>
<protein>
    <recommendedName>
        <fullName evidence="11">Protein CyaE</fullName>
    </recommendedName>
</protein>
<comment type="subcellular location">
    <subcellularLocation>
        <location evidence="1">Cell outer membrane</location>
    </subcellularLocation>
</comment>
<dbReference type="STRING" id="1121014.N788_10135"/>
<keyword evidence="8" id="KW-0732">Signal</keyword>
<evidence type="ECO:0000256" key="4">
    <source>
        <dbReference type="ARBA" id="ARBA00022452"/>
    </source>
</evidence>
<dbReference type="Proteomes" id="UP000029085">
    <property type="component" value="Unassembled WGS sequence"/>
</dbReference>
<dbReference type="PANTHER" id="PTHR30026:SF20">
    <property type="entry name" value="OUTER MEMBRANE PROTEIN TOLC"/>
    <property type="match status" value="1"/>
</dbReference>
<dbReference type="PATRIC" id="fig|1121014.3.peg.785"/>
<dbReference type="Pfam" id="PF02321">
    <property type="entry name" value="OEP"/>
    <property type="match status" value="2"/>
</dbReference>
<dbReference type="GO" id="GO:0015288">
    <property type="term" value="F:porin activity"/>
    <property type="evidence" value="ECO:0007669"/>
    <property type="project" value="TreeGrafter"/>
</dbReference>
<keyword evidence="10" id="KW-1185">Reference proteome</keyword>
<dbReference type="InterPro" id="IPR003423">
    <property type="entry name" value="OMP_efflux"/>
</dbReference>
<sequence>MRLSLRPLASAILLAAAAGSASAADLMDAFEMARESDPVLAAAESQRQFTGENVVQARSRLLPQIGATASLTDSRVRGVDAYSRDRSYGASLSQSLFDYGNYTSLSASRLRDEQAAFVLRAEADNLIVRVADAYFNVLTAIETLASSRAEERSVKRQLDQAEKRLEVGLAPITDVHEARARYDSARANAIAAATALEDAHEALAEITGERMQDLRGLAPGFKPENNIEGDAAEWVSIATESNPSLLAAELALAAAERDIRTARSGHLPTLSASASIGDNAGWQNQYPGGPNTSGGGSTVGVTLNVPLYAGGAVQSGVRQAVHGRDIAAEQLEQQRRAVVRFTRNAQRSLEAGEAEVEARRLSVVSAEAAYEASEAGLEVGTRTIVDVLISQQALFQAQREYARARHAFLVNTLRLKQAAGTITTQDLQAVNSVLVADAEAPLIEQGDDSEG</sequence>
<keyword evidence="4" id="KW-1134">Transmembrane beta strand</keyword>
<dbReference type="InterPro" id="IPR051906">
    <property type="entry name" value="TolC-like"/>
</dbReference>
<dbReference type="InterPro" id="IPR010130">
    <property type="entry name" value="T1SS_OMP_TolC"/>
</dbReference>
<name>A0A087MKE6_9GAMM</name>
<comment type="caution">
    <text evidence="9">The sequence shown here is derived from an EMBL/GenBank/DDBJ whole genome shotgun (WGS) entry which is preliminary data.</text>
</comment>
<gene>
    <name evidence="9" type="ORF">N788_10135</name>
</gene>
<evidence type="ECO:0000256" key="1">
    <source>
        <dbReference type="ARBA" id="ARBA00004442"/>
    </source>
</evidence>
<dbReference type="NCBIfam" id="TIGR01844">
    <property type="entry name" value="type_I_sec_TolC"/>
    <property type="match status" value="1"/>
</dbReference>
<evidence type="ECO:0000256" key="8">
    <source>
        <dbReference type="SAM" id="SignalP"/>
    </source>
</evidence>
<proteinExistence type="inferred from homology"/>
<dbReference type="SUPFAM" id="SSF56954">
    <property type="entry name" value="Outer membrane efflux proteins (OEP)"/>
    <property type="match status" value="1"/>
</dbReference>
<accession>A0A087MKE6</accession>
<reference evidence="9 10" key="2">
    <citation type="journal article" date="2015" name="Stand. Genomic Sci.">
        <title>High quality draft genomic sequence of Arenimonas donghaensis DSM 18148(T).</title>
        <authorList>
            <person name="Chen F."/>
            <person name="Wang H."/>
            <person name="Cao Y."/>
            <person name="Li X."/>
            <person name="Wang G."/>
        </authorList>
    </citation>
    <scope>NUCLEOTIDE SEQUENCE [LARGE SCALE GENOMIC DNA]</scope>
    <source>
        <strain evidence="9 10">HO3-R19</strain>
    </source>
</reference>
<evidence type="ECO:0008006" key="11">
    <source>
        <dbReference type="Google" id="ProtNLM"/>
    </source>
</evidence>
<keyword evidence="5" id="KW-0812">Transmembrane</keyword>
<evidence type="ECO:0000313" key="9">
    <source>
        <dbReference type="EMBL" id="KFL37349.1"/>
    </source>
</evidence>
<reference evidence="10" key="1">
    <citation type="submission" date="2013-08" db="EMBL/GenBank/DDBJ databases">
        <title>Genome sequencing of Arenimonas donghaensis.</title>
        <authorList>
            <person name="Chen F."/>
            <person name="Wang G."/>
        </authorList>
    </citation>
    <scope>NUCLEOTIDE SEQUENCE [LARGE SCALE GENOMIC DNA]</scope>
    <source>
        <strain evidence="10">HO3-R19</strain>
    </source>
</reference>
<dbReference type="OrthoDB" id="9813458at2"/>
<keyword evidence="3" id="KW-0813">Transport</keyword>
<dbReference type="EMBL" id="AVCJ01000004">
    <property type="protein sequence ID" value="KFL37349.1"/>
    <property type="molecule type" value="Genomic_DNA"/>
</dbReference>
<evidence type="ECO:0000256" key="2">
    <source>
        <dbReference type="ARBA" id="ARBA00007613"/>
    </source>
</evidence>
<keyword evidence="7" id="KW-0998">Cell outer membrane</keyword>
<dbReference type="AlphaFoldDB" id="A0A087MKE6"/>
<dbReference type="GO" id="GO:1990281">
    <property type="term" value="C:efflux pump complex"/>
    <property type="evidence" value="ECO:0007669"/>
    <property type="project" value="TreeGrafter"/>
</dbReference>
<dbReference type="RefSeq" id="WP_084695872.1">
    <property type="nucleotide sequence ID" value="NZ_AVCJ01000004.1"/>
</dbReference>